<sequence>MYREIADYGLIGDMHSVALVSGDGSIDYCSLPFLDSPTVFASLLDDEKGGFFSIRPKESFTSSQQYVQDTNVLVSTFKNDDGQADLYDFMPVATRHLVTSKEHRIDRCLEMKSGILEFELAFMPRPNYAKTVPVVTCRGNRISAFSHEQPLTLIHSLQEYRVRQCNNGIVVIDFSLSAEQSARFSLIYGDVTESVSDSCSLEKNIEFWKNWLHNCMGEHCAFLGEYTQMVNRSLLALKLLTFHPTGAIAAAATTSLPEAIGGERNWDYRFTWLRDASFTLKAFFSLGHITEADGFIRWLHATYRKHEKETIRIMYSIRGEEMLHEKELSHLKGYKNSTPVRIGNLAHKQNQWDIYGEVMDAALRLSDYAGKIDEELWPFFRDICTMAMKNWQKPDDGIWEVRNGPCHFVYSKVMCWVALDRGIIIANRYGFDAPVAEWIEERETIKTDILEKGFNRDLKSFVQRYGSLELDASLLLLPLANFLPINDERIQGTINACKKELLHDGFLSRYIADDGLDGEEGAFVLCNFWLIECLARSDRIEEAEKLMKETLRSANRLGLFSEEFNSSTGELLGNFPQAFSHIGYINAVSAILNARGRSFEEEAKTTLADKLSKILPFQANLNDGPETADATDTEIAVRLKKLLGKLQGAFFNVSMGRVNYQAMKQSERFREYQQLAVSLRSFSPESLGNDNEKKAFWINIYNILIIHGVIEFDIRNSVLEIINFFGRIGYTIGNTFFSPDDIEHGILRKNRHHPAFMLRPFSPFDSRLPLMVETFDPRIHFALVCASSSCPPIEFYDPEHIDDQLDIATRSFIIRRGIETDSENNTVRLSEIFKWYQHDFGKDKTEALSYIAEFANEKTRQFILKNPGKLKVEYLPYNWNLNSTLG</sequence>
<dbReference type="CAZy" id="GH15">
    <property type="family name" value="Glycoside Hydrolase Family 15"/>
</dbReference>
<protein>
    <submittedName>
        <fullName evidence="4">Glycoside hydrolase 15-related</fullName>
    </submittedName>
</protein>
<gene>
    <name evidence="4" type="ordered locus">Cphamn1_0987</name>
</gene>
<dbReference type="KEGG" id="cpb:Cphamn1_0987"/>
<dbReference type="InterPro" id="IPR006869">
    <property type="entry name" value="DUF547"/>
</dbReference>
<dbReference type="eggNOG" id="COG3387">
    <property type="taxonomic scope" value="Bacteria"/>
</dbReference>
<dbReference type="Pfam" id="PF04784">
    <property type="entry name" value="DUF547"/>
    <property type="match status" value="1"/>
</dbReference>
<dbReference type="Pfam" id="PF19291">
    <property type="entry name" value="TREH_N"/>
    <property type="match status" value="1"/>
</dbReference>
<dbReference type="InterPro" id="IPR008928">
    <property type="entry name" value="6-hairpin_glycosidase_sf"/>
</dbReference>
<dbReference type="Pfam" id="PF00723">
    <property type="entry name" value="Glyco_hydro_15"/>
    <property type="match status" value="1"/>
</dbReference>
<evidence type="ECO:0000259" key="1">
    <source>
        <dbReference type="Pfam" id="PF00723"/>
    </source>
</evidence>
<dbReference type="InterPro" id="IPR011613">
    <property type="entry name" value="GH15-like"/>
</dbReference>
<dbReference type="SUPFAM" id="SSF48208">
    <property type="entry name" value="Six-hairpin glycosidases"/>
    <property type="match status" value="1"/>
</dbReference>
<organism evidence="4">
    <name type="scientific">Chlorobium phaeobacteroides (strain BS1)</name>
    <dbReference type="NCBI Taxonomy" id="331678"/>
    <lineage>
        <taxon>Bacteria</taxon>
        <taxon>Pseudomonadati</taxon>
        <taxon>Chlorobiota</taxon>
        <taxon>Chlorobiia</taxon>
        <taxon>Chlorobiales</taxon>
        <taxon>Chlorobiaceae</taxon>
        <taxon>Chlorobium/Pelodictyon group</taxon>
        <taxon>Chlorobium</taxon>
    </lineage>
</organism>
<dbReference type="HOGENOM" id="CLU_010399_3_1_10"/>
<feature type="domain" description="Trehalase-like N-terminal" evidence="3">
    <location>
        <begin position="8"/>
        <end position="162"/>
    </location>
</feature>
<name>B3EPZ8_CHLPB</name>
<dbReference type="InterPro" id="IPR012341">
    <property type="entry name" value="6hp_glycosidase-like_sf"/>
</dbReference>
<dbReference type="PANTHER" id="PTHR31616:SF0">
    <property type="entry name" value="GLUCAN 1,4-ALPHA-GLUCOSIDASE"/>
    <property type="match status" value="1"/>
</dbReference>
<accession>B3EPZ8</accession>
<evidence type="ECO:0000313" key="4">
    <source>
        <dbReference type="EMBL" id="ACE03930.1"/>
    </source>
</evidence>
<dbReference type="EMBL" id="CP001101">
    <property type="protein sequence ID" value="ACE03930.1"/>
    <property type="molecule type" value="Genomic_DNA"/>
</dbReference>
<dbReference type="PANTHER" id="PTHR31616">
    <property type="entry name" value="TREHALASE"/>
    <property type="match status" value="1"/>
</dbReference>
<dbReference type="STRING" id="331678.Cphamn1_0987"/>
<dbReference type="Gene3D" id="1.50.10.10">
    <property type="match status" value="1"/>
</dbReference>
<dbReference type="GO" id="GO:0004553">
    <property type="term" value="F:hydrolase activity, hydrolyzing O-glycosyl compounds"/>
    <property type="evidence" value="ECO:0007669"/>
    <property type="project" value="UniProtKB-ARBA"/>
</dbReference>
<proteinExistence type="predicted"/>
<dbReference type="InterPro" id="IPR045582">
    <property type="entry name" value="Trehalase-like_N"/>
</dbReference>
<reference evidence="4" key="1">
    <citation type="submission" date="2008-06" db="EMBL/GenBank/DDBJ databases">
        <title>Complete sequence of Chlorobium phaeobacteroides BS1.</title>
        <authorList>
            <consortium name="US DOE Joint Genome Institute"/>
            <person name="Lucas S."/>
            <person name="Copeland A."/>
            <person name="Lapidus A."/>
            <person name="Glavina del Rio T."/>
            <person name="Dalin E."/>
            <person name="Tice H."/>
            <person name="Bruce D."/>
            <person name="Goodwin L."/>
            <person name="Pitluck S."/>
            <person name="Schmutz J."/>
            <person name="Larimer F."/>
            <person name="Land M."/>
            <person name="Hauser L."/>
            <person name="Kyrpides N."/>
            <person name="Ovchinnikova G."/>
            <person name="Li T."/>
            <person name="Liu Z."/>
            <person name="Zhao F."/>
            <person name="Overmann J."/>
            <person name="Bryant D.A."/>
            <person name="Richardson P."/>
        </authorList>
    </citation>
    <scope>NUCLEOTIDE SEQUENCE [LARGE SCALE GENOMIC DNA]</scope>
    <source>
        <strain evidence="4">BS1</strain>
    </source>
</reference>
<dbReference type="AlphaFoldDB" id="B3EPZ8"/>
<feature type="domain" description="DUF547" evidence="2">
    <location>
        <begin position="689"/>
        <end position="813"/>
    </location>
</feature>
<dbReference type="OrthoDB" id="3902805at2"/>
<dbReference type="GO" id="GO:0005975">
    <property type="term" value="P:carbohydrate metabolic process"/>
    <property type="evidence" value="ECO:0007669"/>
    <property type="project" value="InterPro"/>
</dbReference>
<keyword evidence="4" id="KW-0378">Hydrolase</keyword>
<evidence type="ECO:0000259" key="3">
    <source>
        <dbReference type="Pfam" id="PF19291"/>
    </source>
</evidence>
<feature type="domain" description="GH15-like" evidence="1">
    <location>
        <begin position="225"/>
        <end position="588"/>
    </location>
</feature>
<evidence type="ECO:0000259" key="2">
    <source>
        <dbReference type="Pfam" id="PF04784"/>
    </source>
</evidence>